<sequence>MSKNWRHSIPEKHFFRIHYTDKTFDSSWNQNTKISAIIAESRPKWFGNIYSSSVSRAQCCCPLSSAIAQLEASKRSTLNLTRLSSLRLGRRSRIFYLGSLSLEKRMGLAIQIHCHESSRV</sequence>
<name>A0A0X3PEB6_SCHSO</name>
<reference evidence="1" key="1">
    <citation type="submission" date="2016-01" db="EMBL/GenBank/DDBJ databases">
        <title>Reference transcriptome for the parasite Schistocephalus solidus: insights into the molecular evolution of parasitism.</title>
        <authorList>
            <person name="Hebert F.O."/>
            <person name="Grambauer S."/>
            <person name="Barber I."/>
            <person name="Landry C.R."/>
            <person name="Aubin-Horth N."/>
        </authorList>
    </citation>
    <scope>NUCLEOTIDE SEQUENCE</scope>
</reference>
<dbReference type="AlphaFoldDB" id="A0A0X3PEB6"/>
<gene>
    <name evidence="1" type="ORF">TR114556</name>
</gene>
<organism evidence="1">
    <name type="scientific">Schistocephalus solidus</name>
    <name type="common">Tapeworm</name>
    <dbReference type="NCBI Taxonomy" id="70667"/>
    <lineage>
        <taxon>Eukaryota</taxon>
        <taxon>Metazoa</taxon>
        <taxon>Spiralia</taxon>
        <taxon>Lophotrochozoa</taxon>
        <taxon>Platyhelminthes</taxon>
        <taxon>Cestoda</taxon>
        <taxon>Eucestoda</taxon>
        <taxon>Diphyllobothriidea</taxon>
        <taxon>Diphyllobothriidae</taxon>
        <taxon>Schistocephalus</taxon>
    </lineage>
</organism>
<dbReference type="EMBL" id="GEEE01012950">
    <property type="protein sequence ID" value="JAP50275.1"/>
    <property type="molecule type" value="Transcribed_RNA"/>
</dbReference>
<evidence type="ECO:0000313" key="1">
    <source>
        <dbReference type="EMBL" id="JAP50275.1"/>
    </source>
</evidence>
<protein>
    <submittedName>
        <fullName evidence="1">Uncharacterized protein</fullName>
    </submittedName>
</protein>
<proteinExistence type="predicted"/>
<accession>A0A0X3PEB6</accession>